<dbReference type="PANTHER" id="PTHR47506:SF1">
    <property type="entry name" value="HTH-TYPE TRANSCRIPTIONAL REGULATOR YJDC"/>
    <property type="match status" value="1"/>
</dbReference>
<dbReference type="Gene3D" id="1.10.357.10">
    <property type="entry name" value="Tetracycline Repressor, domain 2"/>
    <property type="match status" value="1"/>
</dbReference>
<dbReference type="InterPro" id="IPR011075">
    <property type="entry name" value="TetR_C"/>
</dbReference>
<dbReference type="OrthoDB" id="9779746at2"/>
<feature type="DNA-binding region" description="H-T-H motif" evidence="4">
    <location>
        <begin position="29"/>
        <end position="48"/>
    </location>
</feature>
<dbReference type="EMBL" id="OMOJ01000001">
    <property type="protein sequence ID" value="SPF77774.1"/>
    <property type="molecule type" value="Genomic_DNA"/>
</dbReference>
<organism evidence="6 7">
    <name type="scientific">Pseudoprimorskyibacter insulae</name>
    <dbReference type="NCBI Taxonomy" id="1695997"/>
    <lineage>
        <taxon>Bacteria</taxon>
        <taxon>Pseudomonadati</taxon>
        <taxon>Pseudomonadota</taxon>
        <taxon>Alphaproteobacteria</taxon>
        <taxon>Rhodobacterales</taxon>
        <taxon>Paracoccaceae</taxon>
        <taxon>Pseudoprimorskyibacter</taxon>
    </lineage>
</organism>
<dbReference type="InterPro" id="IPR009057">
    <property type="entry name" value="Homeodomain-like_sf"/>
</dbReference>
<feature type="domain" description="HTH tetR-type" evidence="5">
    <location>
        <begin position="6"/>
        <end position="66"/>
    </location>
</feature>
<dbReference type="SUPFAM" id="SSF48498">
    <property type="entry name" value="Tetracyclin repressor-like, C-terminal domain"/>
    <property type="match status" value="1"/>
</dbReference>
<keyword evidence="7" id="KW-1185">Reference proteome</keyword>
<evidence type="ECO:0000313" key="7">
    <source>
        <dbReference type="Proteomes" id="UP000244904"/>
    </source>
</evidence>
<dbReference type="PROSITE" id="PS50977">
    <property type="entry name" value="HTH_TETR_2"/>
    <property type="match status" value="1"/>
</dbReference>
<evidence type="ECO:0000256" key="2">
    <source>
        <dbReference type="ARBA" id="ARBA00023125"/>
    </source>
</evidence>
<dbReference type="GO" id="GO:0003677">
    <property type="term" value="F:DNA binding"/>
    <property type="evidence" value="ECO:0007669"/>
    <property type="project" value="UniProtKB-UniRule"/>
</dbReference>
<keyword evidence="2 4" id="KW-0238">DNA-binding</keyword>
<evidence type="ECO:0000256" key="4">
    <source>
        <dbReference type="PROSITE-ProRule" id="PRU00335"/>
    </source>
</evidence>
<evidence type="ECO:0000313" key="6">
    <source>
        <dbReference type="EMBL" id="SPF77774.1"/>
    </source>
</evidence>
<evidence type="ECO:0000256" key="3">
    <source>
        <dbReference type="ARBA" id="ARBA00023163"/>
    </source>
</evidence>
<reference evidence="7" key="1">
    <citation type="submission" date="2018-03" db="EMBL/GenBank/DDBJ databases">
        <authorList>
            <person name="Rodrigo-Torres L."/>
            <person name="Arahal R. D."/>
            <person name="Lucena T."/>
        </authorList>
    </citation>
    <scope>NUCLEOTIDE SEQUENCE [LARGE SCALE GENOMIC DNA]</scope>
    <source>
        <strain evidence="7">CECT 8871</strain>
    </source>
</reference>
<dbReference type="RefSeq" id="WP_108884466.1">
    <property type="nucleotide sequence ID" value="NZ_OMOJ01000001.1"/>
</dbReference>
<dbReference type="Gene3D" id="1.10.10.60">
    <property type="entry name" value="Homeodomain-like"/>
    <property type="match status" value="1"/>
</dbReference>
<evidence type="ECO:0000259" key="5">
    <source>
        <dbReference type="PROSITE" id="PS50977"/>
    </source>
</evidence>
<dbReference type="Proteomes" id="UP000244904">
    <property type="component" value="Unassembled WGS sequence"/>
</dbReference>
<dbReference type="AlphaFoldDB" id="A0A2R8APJ3"/>
<keyword evidence="1" id="KW-0805">Transcription regulation</keyword>
<dbReference type="SUPFAM" id="SSF46689">
    <property type="entry name" value="Homeodomain-like"/>
    <property type="match status" value="1"/>
</dbReference>
<accession>A0A2R8APJ3</accession>
<proteinExistence type="predicted"/>
<dbReference type="InterPro" id="IPR001647">
    <property type="entry name" value="HTH_TetR"/>
</dbReference>
<dbReference type="Pfam" id="PF16925">
    <property type="entry name" value="TetR_C_13"/>
    <property type="match status" value="1"/>
</dbReference>
<dbReference type="Pfam" id="PF00440">
    <property type="entry name" value="TetR_N"/>
    <property type="match status" value="1"/>
</dbReference>
<keyword evidence="3" id="KW-0804">Transcription</keyword>
<protein>
    <submittedName>
        <fullName evidence="6">HTH-type transcriptional repressor ComR</fullName>
    </submittedName>
</protein>
<dbReference type="PANTHER" id="PTHR47506">
    <property type="entry name" value="TRANSCRIPTIONAL REGULATORY PROTEIN"/>
    <property type="match status" value="1"/>
</dbReference>
<name>A0A2R8APJ3_9RHOB</name>
<gene>
    <name evidence="6" type="primary">comR_1</name>
    <name evidence="6" type="ORF">PRI8871_00360</name>
</gene>
<sequence>MGRSRKRDPGDALTAAMQLFWRHGYESVGTRQIEDEAGITRFSLQTVYGGKMGLFLAALDHYLTLFEAGAAPRCAPDAIGEIADWFLRRTAPEVMSEDMRNGCLALNSLIEFGAGHPEIEQRAARYFALLRGRFSEALTRLRDTGQLDGAIDPQQGAELLHASALAMAMQIRAAGDNGAAAPLAQATATMVRGWAKQA</sequence>
<dbReference type="InterPro" id="IPR036271">
    <property type="entry name" value="Tet_transcr_reg_TetR-rel_C_sf"/>
</dbReference>
<evidence type="ECO:0000256" key="1">
    <source>
        <dbReference type="ARBA" id="ARBA00023015"/>
    </source>
</evidence>